<evidence type="ECO:0000256" key="3">
    <source>
        <dbReference type="ARBA" id="ARBA00022603"/>
    </source>
</evidence>
<proteinExistence type="inferred from homology"/>
<evidence type="ECO:0000256" key="1">
    <source>
        <dbReference type="ARBA" id="ARBA00022490"/>
    </source>
</evidence>
<accession>A0A918JR10</accession>
<dbReference type="GO" id="GO:0005737">
    <property type="term" value="C:cytoplasm"/>
    <property type="evidence" value="ECO:0007669"/>
    <property type="project" value="UniProtKB-SubCell"/>
</dbReference>
<dbReference type="AlphaFoldDB" id="A0A918JR10"/>
<dbReference type="HAMAP" id="MF_01877">
    <property type="entry name" value="16SrRNA_methyltr_I"/>
    <property type="match status" value="1"/>
</dbReference>
<reference evidence="9" key="1">
    <citation type="journal article" date="2014" name="Int. J. Syst. Evol. Microbiol.">
        <title>Complete genome sequence of Corynebacterium casei LMG S-19264T (=DSM 44701T), isolated from a smear-ripened cheese.</title>
        <authorList>
            <consortium name="US DOE Joint Genome Institute (JGI-PGF)"/>
            <person name="Walter F."/>
            <person name="Albersmeier A."/>
            <person name="Kalinowski J."/>
            <person name="Ruckert C."/>
        </authorList>
    </citation>
    <scope>NUCLEOTIDE SEQUENCE</scope>
    <source>
        <strain evidence="9">KCTC 22164</strain>
    </source>
</reference>
<comment type="similarity">
    <text evidence="6">Belongs to the methyltransferase superfamily. RsmI family.</text>
</comment>
<keyword evidence="5 6" id="KW-0949">S-adenosyl-L-methionine</keyword>
<dbReference type="Pfam" id="PF00590">
    <property type="entry name" value="TP_methylase"/>
    <property type="match status" value="1"/>
</dbReference>
<dbReference type="Gene3D" id="3.40.1010.10">
    <property type="entry name" value="Cobalt-precorrin-4 Transmethylase, Domain 1"/>
    <property type="match status" value="1"/>
</dbReference>
<dbReference type="Gene3D" id="3.30.950.10">
    <property type="entry name" value="Methyltransferase, Cobalt-precorrin-4 Transmethylase, Domain 2"/>
    <property type="match status" value="1"/>
</dbReference>
<keyword evidence="3 6" id="KW-0489">Methyltransferase</keyword>
<reference evidence="9" key="2">
    <citation type="submission" date="2020-09" db="EMBL/GenBank/DDBJ databases">
        <authorList>
            <person name="Sun Q."/>
            <person name="Kim S."/>
        </authorList>
    </citation>
    <scope>NUCLEOTIDE SEQUENCE</scope>
    <source>
        <strain evidence="9">KCTC 22164</strain>
    </source>
</reference>
<dbReference type="InterPro" id="IPR053910">
    <property type="entry name" value="RsmI_HTH"/>
</dbReference>
<evidence type="ECO:0000313" key="10">
    <source>
        <dbReference type="Proteomes" id="UP000631300"/>
    </source>
</evidence>
<evidence type="ECO:0000256" key="5">
    <source>
        <dbReference type="ARBA" id="ARBA00022691"/>
    </source>
</evidence>
<dbReference type="PANTHER" id="PTHR46111">
    <property type="entry name" value="RIBOSOMAL RNA SMALL SUBUNIT METHYLTRANSFERASE I"/>
    <property type="match status" value="1"/>
</dbReference>
<dbReference type="InterPro" id="IPR008189">
    <property type="entry name" value="rRNA_ssu_MeTfrase_I"/>
</dbReference>
<keyword evidence="4 6" id="KW-0808">Transferase</keyword>
<comment type="subcellular location">
    <subcellularLocation>
        <location evidence="6">Cytoplasm</location>
    </subcellularLocation>
</comment>
<dbReference type="InterPro" id="IPR014777">
    <property type="entry name" value="4pyrrole_Mease_sub1"/>
</dbReference>
<dbReference type="InterPro" id="IPR014776">
    <property type="entry name" value="4pyrrole_Mease_sub2"/>
</dbReference>
<evidence type="ECO:0000313" key="9">
    <source>
        <dbReference type="EMBL" id="GGW96943.1"/>
    </source>
</evidence>
<dbReference type="CDD" id="cd11648">
    <property type="entry name" value="RsmI"/>
    <property type="match status" value="1"/>
</dbReference>
<dbReference type="InterPro" id="IPR018063">
    <property type="entry name" value="SAM_MeTrfase_RsmI_CS"/>
</dbReference>
<evidence type="ECO:0000256" key="2">
    <source>
        <dbReference type="ARBA" id="ARBA00022552"/>
    </source>
</evidence>
<evidence type="ECO:0000259" key="8">
    <source>
        <dbReference type="Pfam" id="PF23016"/>
    </source>
</evidence>
<name>A0A918JR10_9ALTE</name>
<dbReference type="EC" id="2.1.1.198" evidence="6"/>
<organism evidence="9 10">
    <name type="scientific">Alteromonas halophila</name>
    <dbReference type="NCBI Taxonomy" id="516698"/>
    <lineage>
        <taxon>Bacteria</taxon>
        <taxon>Pseudomonadati</taxon>
        <taxon>Pseudomonadota</taxon>
        <taxon>Gammaproteobacteria</taxon>
        <taxon>Alteromonadales</taxon>
        <taxon>Alteromonadaceae</taxon>
        <taxon>Alteromonas/Salinimonas group</taxon>
        <taxon>Alteromonas</taxon>
    </lineage>
</organism>
<dbReference type="PROSITE" id="PS01296">
    <property type="entry name" value="RSMI"/>
    <property type="match status" value="1"/>
</dbReference>
<evidence type="ECO:0000256" key="6">
    <source>
        <dbReference type="HAMAP-Rule" id="MF_01877"/>
    </source>
</evidence>
<evidence type="ECO:0000256" key="4">
    <source>
        <dbReference type="ARBA" id="ARBA00022679"/>
    </source>
</evidence>
<evidence type="ECO:0000259" key="7">
    <source>
        <dbReference type="Pfam" id="PF00590"/>
    </source>
</evidence>
<comment type="catalytic activity">
    <reaction evidence="6">
        <text>cytidine(1402) in 16S rRNA + S-adenosyl-L-methionine = 2'-O-methylcytidine(1402) in 16S rRNA + S-adenosyl-L-homocysteine + H(+)</text>
        <dbReference type="Rhea" id="RHEA:42924"/>
        <dbReference type="Rhea" id="RHEA-COMP:10285"/>
        <dbReference type="Rhea" id="RHEA-COMP:10286"/>
        <dbReference type="ChEBI" id="CHEBI:15378"/>
        <dbReference type="ChEBI" id="CHEBI:57856"/>
        <dbReference type="ChEBI" id="CHEBI:59789"/>
        <dbReference type="ChEBI" id="CHEBI:74495"/>
        <dbReference type="ChEBI" id="CHEBI:82748"/>
        <dbReference type="EC" id="2.1.1.198"/>
    </reaction>
</comment>
<dbReference type="InterPro" id="IPR000878">
    <property type="entry name" value="4pyrrol_Mease"/>
</dbReference>
<dbReference type="InterPro" id="IPR035996">
    <property type="entry name" value="4pyrrol_Methylase_sf"/>
</dbReference>
<dbReference type="FunFam" id="3.40.1010.10:FF:000002">
    <property type="entry name" value="Ribosomal RNA small subunit methyltransferase I"/>
    <property type="match status" value="1"/>
</dbReference>
<dbReference type="Pfam" id="PF23016">
    <property type="entry name" value="RsmI_C"/>
    <property type="match status" value="1"/>
</dbReference>
<dbReference type="SUPFAM" id="SSF53790">
    <property type="entry name" value="Tetrapyrrole methylase"/>
    <property type="match status" value="1"/>
</dbReference>
<dbReference type="PIRSF" id="PIRSF005917">
    <property type="entry name" value="MTase_YraL"/>
    <property type="match status" value="1"/>
</dbReference>
<comment type="function">
    <text evidence="6">Catalyzes the 2'-O-methylation of the ribose of cytidine 1402 (C1402) in 16S rRNA.</text>
</comment>
<keyword evidence="1 6" id="KW-0963">Cytoplasm</keyword>
<feature type="domain" description="RsmI HTH" evidence="8">
    <location>
        <begin position="258"/>
        <end position="299"/>
    </location>
</feature>
<comment type="caution">
    <text evidence="9">The sequence shown here is derived from an EMBL/GenBank/DDBJ whole genome shotgun (WGS) entry which is preliminary data.</text>
</comment>
<keyword evidence="10" id="KW-1185">Reference proteome</keyword>
<dbReference type="EMBL" id="BMXP01000014">
    <property type="protein sequence ID" value="GGW96943.1"/>
    <property type="molecule type" value="Genomic_DNA"/>
</dbReference>
<dbReference type="GO" id="GO:0070677">
    <property type="term" value="F:rRNA (cytosine-2'-O-)-methyltransferase activity"/>
    <property type="evidence" value="ECO:0007669"/>
    <property type="project" value="UniProtKB-UniRule"/>
</dbReference>
<keyword evidence="2 6" id="KW-0698">rRNA processing</keyword>
<dbReference type="Proteomes" id="UP000631300">
    <property type="component" value="Unassembled WGS sequence"/>
</dbReference>
<dbReference type="PANTHER" id="PTHR46111:SF1">
    <property type="entry name" value="RIBOSOMAL RNA SMALL SUBUNIT METHYLTRANSFERASE I"/>
    <property type="match status" value="1"/>
</dbReference>
<gene>
    <name evidence="6 9" type="primary">rsmI</name>
    <name evidence="9" type="ORF">GCM10007391_33800</name>
</gene>
<sequence>MPAQINCPFGVIHYAYHCSDTFVMTDSATLYIVPTPIGNLDDITQRAIQTLAAVDWIAAEDTRHSQKLLQHFSISTRTLSLHDHNEDKRVAMLCQRLKDGESVALISDAGTPLISDPGFVLVRACREQGIDVVALPGACAAITALSGSGLPTDRFLFEGFLPVKVQARNEILQRLQDATCTTVYYEAPRRIVATLQDIHVLLPDRHLVLAKEISKTFEAYVSGNAEDILAWLDAEPARQKGEFVLMVSPAVKDKQSVPGEALSLLSALCEELPLKRAAAIVAQHYQLKKNALYQAGLAEQGRQ</sequence>
<dbReference type="NCBIfam" id="TIGR00096">
    <property type="entry name" value="16S rRNA (cytidine(1402)-2'-O)-methyltransferase"/>
    <property type="match status" value="1"/>
</dbReference>
<protein>
    <recommendedName>
        <fullName evidence="6">Ribosomal RNA small subunit methyltransferase I</fullName>
        <ecNumber evidence="6">2.1.1.198</ecNumber>
    </recommendedName>
    <alternativeName>
        <fullName evidence="6">16S rRNA 2'-O-ribose C1402 methyltransferase</fullName>
    </alternativeName>
    <alternativeName>
        <fullName evidence="6">rRNA (cytidine-2'-O-)-methyltransferase RsmI</fullName>
    </alternativeName>
</protein>
<feature type="domain" description="Tetrapyrrole methylase" evidence="7">
    <location>
        <begin position="29"/>
        <end position="228"/>
    </location>
</feature>
<dbReference type="FunFam" id="3.30.950.10:FF:000002">
    <property type="entry name" value="Ribosomal RNA small subunit methyltransferase I"/>
    <property type="match status" value="1"/>
</dbReference>